<dbReference type="EMBL" id="BAABFB010000095">
    <property type="protein sequence ID" value="GAA4491642.1"/>
    <property type="molecule type" value="Genomic_DNA"/>
</dbReference>
<dbReference type="Pfam" id="PF01548">
    <property type="entry name" value="DEDD_Tnp_IS110"/>
    <property type="match status" value="1"/>
</dbReference>
<dbReference type="NCBIfam" id="NF033542">
    <property type="entry name" value="transpos_IS110"/>
    <property type="match status" value="1"/>
</dbReference>
<feature type="domain" description="Transposase IS110-like N-terminal" evidence="1">
    <location>
        <begin position="22"/>
        <end position="162"/>
    </location>
</feature>
<evidence type="ECO:0000259" key="1">
    <source>
        <dbReference type="Pfam" id="PF01548"/>
    </source>
</evidence>
<dbReference type="RefSeq" id="WP_345353561.1">
    <property type="nucleotide sequence ID" value="NZ_BAABFB010000095.1"/>
</dbReference>
<dbReference type="Pfam" id="PF02371">
    <property type="entry name" value="Transposase_20"/>
    <property type="match status" value="1"/>
</dbReference>
<evidence type="ECO:0000313" key="3">
    <source>
        <dbReference type="EMBL" id="GAA4491642.1"/>
    </source>
</evidence>
<reference evidence="4" key="1">
    <citation type="journal article" date="2019" name="Int. J. Syst. Evol. Microbiol.">
        <title>The Global Catalogue of Microorganisms (GCM) 10K type strain sequencing project: providing services to taxonomists for standard genome sequencing and annotation.</title>
        <authorList>
            <consortium name="The Broad Institute Genomics Platform"/>
            <consortium name="The Broad Institute Genome Sequencing Center for Infectious Disease"/>
            <person name="Wu L."/>
            <person name="Ma J."/>
        </authorList>
    </citation>
    <scope>NUCLEOTIDE SEQUENCE [LARGE SCALE GENOMIC DNA]</scope>
    <source>
        <strain evidence="4">JCM 32206</strain>
    </source>
</reference>
<dbReference type="InterPro" id="IPR002525">
    <property type="entry name" value="Transp_IS110-like_N"/>
</dbReference>
<dbReference type="InterPro" id="IPR047650">
    <property type="entry name" value="Transpos_IS110"/>
</dbReference>
<proteinExistence type="predicted"/>
<protein>
    <submittedName>
        <fullName evidence="3">IS110 family transposase</fullName>
    </submittedName>
</protein>
<dbReference type="PANTHER" id="PTHR33055:SF16">
    <property type="entry name" value="TRANSPOSASE FOR INSERTION SEQUENCE ELEMENT IS1547"/>
    <property type="match status" value="1"/>
</dbReference>
<evidence type="ECO:0000313" key="4">
    <source>
        <dbReference type="Proteomes" id="UP001501183"/>
    </source>
</evidence>
<sequence length="367" mass="40633">MTVSPTTRPAPSSAVSPVIVGGVDTHKDLHVAAIVDATDRVVATEFFSTTRAGYRAMLRWMRSHGDLARIGVECTGSYGAGLLRFLDNAGLEVLEVTAPDRSDRRRRGKDDTIDAENAAHAAFAQIRTVTPKTRDGMVESLRVLQVTRKTAVAARRVALQMIKSQIISAPEELRDQIRNLTRMQLIRTLAAWRPDLTDFRDPTTATRIALKHLARRYLELHDEIADLDRPIHALVDELVPTLLERVGVGYQSAAQLLITAGDNPERLTSEASFAMLCGAAPLPASSGMTTRHRLNRGGDRAANSALHMIAVSRWRVDPKTQAYVARKRAVGHSNPEILRCLKRFIAREIFYLLKDRDRVTRQLAPAA</sequence>
<name>A0ABP8PTK0_9NOCA</name>
<comment type="caution">
    <text evidence="3">The sequence shown here is derived from an EMBL/GenBank/DDBJ whole genome shotgun (WGS) entry which is preliminary data.</text>
</comment>
<evidence type="ECO:0000259" key="2">
    <source>
        <dbReference type="Pfam" id="PF02371"/>
    </source>
</evidence>
<gene>
    <name evidence="3" type="ORF">GCM10023094_56270</name>
</gene>
<dbReference type="InterPro" id="IPR003346">
    <property type="entry name" value="Transposase_20"/>
</dbReference>
<keyword evidence="4" id="KW-1185">Reference proteome</keyword>
<accession>A0ABP8PTK0</accession>
<feature type="domain" description="Transposase IS116/IS110/IS902 C-terminal" evidence="2">
    <location>
        <begin position="244"/>
        <end position="324"/>
    </location>
</feature>
<organism evidence="3 4">
    <name type="scientific">Rhodococcus olei</name>
    <dbReference type="NCBI Taxonomy" id="2161675"/>
    <lineage>
        <taxon>Bacteria</taxon>
        <taxon>Bacillati</taxon>
        <taxon>Actinomycetota</taxon>
        <taxon>Actinomycetes</taxon>
        <taxon>Mycobacteriales</taxon>
        <taxon>Nocardiaceae</taxon>
        <taxon>Rhodococcus</taxon>
    </lineage>
</organism>
<dbReference type="Proteomes" id="UP001501183">
    <property type="component" value="Unassembled WGS sequence"/>
</dbReference>
<dbReference type="PANTHER" id="PTHR33055">
    <property type="entry name" value="TRANSPOSASE FOR INSERTION SEQUENCE ELEMENT IS1111A"/>
    <property type="match status" value="1"/>
</dbReference>